<dbReference type="CDD" id="cd13665">
    <property type="entry name" value="PBP2_TRAP_Dctp3_4"/>
    <property type="match status" value="1"/>
</dbReference>
<accession>A0A838XQV1</accession>
<gene>
    <name evidence="3" type="ORF">H1W37_18380</name>
</gene>
<dbReference type="InterPro" id="IPR018389">
    <property type="entry name" value="DctP_fam"/>
</dbReference>
<keyword evidence="1 2" id="KW-0732">Signal</keyword>
<dbReference type="PANTHER" id="PTHR33376:SF15">
    <property type="entry name" value="BLL6794 PROTEIN"/>
    <property type="match status" value="1"/>
</dbReference>
<dbReference type="Pfam" id="PF03480">
    <property type="entry name" value="DctP"/>
    <property type="match status" value="1"/>
</dbReference>
<dbReference type="EMBL" id="JACEON010000021">
    <property type="protein sequence ID" value="MBA4613629.1"/>
    <property type="molecule type" value="Genomic_DNA"/>
</dbReference>
<sequence length="339" mass="37763">MKRILLGALGAMALMGGTVAGAQEKVEFNFSHDLPMQHPLHSRGFKVWGDSITAATDGALTFNFYPAGQLGKAKDEYDIARFGIADFVWANPGHTPGRFPIAALGELPFFISDGAGGTRAINEWYQAYADKEMRDVKLCMIHLHDPGTLHTTREVRQPSDLEGLAIRPPNGTIGRLMQANGASSIQVGPSEAREVLERGAADGIAFPWRSIYIFGMDDVTTYHADMPLYVTNFIIAMNKDRYEHLSEAHRAVIDAHCTPEWAEKLATGWFEFDREGRQMFVDDPKHTVTELSEADVQQWREASAFLLDEWRAAVTKAGHDADEIYNALVERLDAYDARF</sequence>
<dbReference type="NCBIfam" id="NF037995">
    <property type="entry name" value="TRAP_S1"/>
    <property type="match status" value="1"/>
</dbReference>
<dbReference type="GO" id="GO:0055085">
    <property type="term" value="P:transmembrane transport"/>
    <property type="evidence" value="ECO:0007669"/>
    <property type="project" value="InterPro"/>
</dbReference>
<evidence type="ECO:0000256" key="1">
    <source>
        <dbReference type="ARBA" id="ARBA00022729"/>
    </source>
</evidence>
<comment type="caution">
    <text evidence="3">The sequence shown here is derived from an EMBL/GenBank/DDBJ whole genome shotgun (WGS) entry which is preliminary data.</text>
</comment>
<dbReference type="Gene3D" id="3.40.190.170">
    <property type="entry name" value="Bacterial extracellular solute-binding protein, family 7"/>
    <property type="match status" value="1"/>
</dbReference>
<dbReference type="AlphaFoldDB" id="A0A838XQV1"/>
<evidence type="ECO:0000313" key="4">
    <source>
        <dbReference type="Proteomes" id="UP000559404"/>
    </source>
</evidence>
<feature type="chain" id="PRO_5032929162" evidence="2">
    <location>
        <begin position="23"/>
        <end position="339"/>
    </location>
</feature>
<keyword evidence="4" id="KW-1185">Reference proteome</keyword>
<dbReference type="RefSeq" id="WP_181761822.1">
    <property type="nucleotide sequence ID" value="NZ_BMCR01000005.1"/>
</dbReference>
<name>A0A838XQV1_9HYPH</name>
<dbReference type="InterPro" id="IPR038404">
    <property type="entry name" value="TRAP_DctP_sf"/>
</dbReference>
<evidence type="ECO:0000313" key="3">
    <source>
        <dbReference type="EMBL" id="MBA4613629.1"/>
    </source>
</evidence>
<reference evidence="3 4" key="2">
    <citation type="submission" date="2020-08" db="EMBL/GenBank/DDBJ databases">
        <title>Stappia taiwanensis sp. nov., isolated from a coastal thermal spring.</title>
        <authorList>
            <person name="Kampfer P."/>
        </authorList>
    </citation>
    <scope>NUCLEOTIDE SEQUENCE [LARGE SCALE GENOMIC DNA]</scope>
    <source>
        <strain evidence="3 4">DSM 23284</strain>
    </source>
</reference>
<dbReference type="PANTHER" id="PTHR33376">
    <property type="match status" value="1"/>
</dbReference>
<protein>
    <submittedName>
        <fullName evidence="3">TRAP transporter substrate-binding protein</fullName>
    </submittedName>
</protein>
<proteinExistence type="predicted"/>
<evidence type="ECO:0000256" key="2">
    <source>
        <dbReference type="SAM" id="SignalP"/>
    </source>
</evidence>
<organism evidence="3 4">
    <name type="scientific">Stappia taiwanensis</name>
    <dbReference type="NCBI Taxonomy" id="992267"/>
    <lineage>
        <taxon>Bacteria</taxon>
        <taxon>Pseudomonadati</taxon>
        <taxon>Pseudomonadota</taxon>
        <taxon>Alphaproteobacteria</taxon>
        <taxon>Hyphomicrobiales</taxon>
        <taxon>Stappiaceae</taxon>
        <taxon>Stappia</taxon>
    </lineage>
</organism>
<reference evidence="3 4" key="1">
    <citation type="submission" date="2020-07" db="EMBL/GenBank/DDBJ databases">
        <authorList>
            <person name="Li M."/>
        </authorList>
    </citation>
    <scope>NUCLEOTIDE SEQUENCE [LARGE SCALE GENOMIC DNA]</scope>
    <source>
        <strain evidence="3 4">DSM 23284</strain>
    </source>
</reference>
<dbReference type="Proteomes" id="UP000559404">
    <property type="component" value="Unassembled WGS sequence"/>
</dbReference>
<feature type="signal peptide" evidence="2">
    <location>
        <begin position="1"/>
        <end position="22"/>
    </location>
</feature>